<dbReference type="Pfam" id="PF07714">
    <property type="entry name" value="PK_Tyr_Ser-Thr"/>
    <property type="match status" value="1"/>
</dbReference>
<evidence type="ECO:0000256" key="5">
    <source>
        <dbReference type="SAM" id="MobiDB-lite"/>
    </source>
</evidence>
<keyword evidence="6" id="KW-0812">Transmembrane</keyword>
<keyword evidence="3 4" id="KW-0067">ATP-binding</keyword>
<keyword evidence="1" id="KW-0808">Transferase</keyword>
<dbReference type="InterPro" id="IPR008271">
    <property type="entry name" value="Ser/Thr_kinase_AS"/>
</dbReference>
<protein>
    <recommendedName>
        <fullName evidence="8">Protein kinase domain-containing protein</fullName>
    </recommendedName>
</protein>
<keyword evidence="6" id="KW-1133">Transmembrane helix</keyword>
<evidence type="ECO:0000313" key="10">
    <source>
        <dbReference type="Proteomes" id="UP000014680"/>
    </source>
</evidence>
<dbReference type="KEGG" id="eiv:EIN_281120"/>
<dbReference type="SUPFAM" id="SSF56112">
    <property type="entry name" value="Protein kinase-like (PK-like)"/>
    <property type="match status" value="1"/>
</dbReference>
<feature type="chain" id="PRO_5012045539" description="Protein kinase domain-containing protein" evidence="7">
    <location>
        <begin position="16"/>
        <end position="1086"/>
    </location>
</feature>
<dbReference type="InterPro" id="IPR006212">
    <property type="entry name" value="Furin_repeat"/>
</dbReference>
<dbReference type="AlphaFoldDB" id="A0A0A1TZW2"/>
<dbReference type="PANTHER" id="PTHR45756">
    <property type="entry name" value="PALMITOYLTRANSFERASE"/>
    <property type="match status" value="1"/>
</dbReference>
<dbReference type="InterPro" id="IPR011009">
    <property type="entry name" value="Kinase-like_dom_sf"/>
</dbReference>
<dbReference type="InterPro" id="IPR009030">
    <property type="entry name" value="Growth_fac_rcpt_cys_sf"/>
</dbReference>
<feature type="region of interest" description="Disordered" evidence="5">
    <location>
        <begin position="1043"/>
        <end position="1086"/>
    </location>
</feature>
<keyword evidence="7" id="KW-0732">Signal</keyword>
<proteinExistence type="predicted"/>
<keyword evidence="1" id="KW-0418">Kinase</keyword>
<keyword evidence="1" id="KW-0723">Serine/threonine-protein kinase</keyword>
<dbReference type="InterPro" id="IPR001245">
    <property type="entry name" value="Ser-Thr/Tyr_kinase_cat_dom"/>
</dbReference>
<dbReference type="PANTHER" id="PTHR45756:SF1">
    <property type="entry name" value="PROTEIN KINASE DOMAIN CONTAINING PROTEIN"/>
    <property type="match status" value="1"/>
</dbReference>
<dbReference type="PROSITE" id="PS00108">
    <property type="entry name" value="PROTEIN_KINASE_ST"/>
    <property type="match status" value="1"/>
</dbReference>
<dbReference type="Gene3D" id="3.30.200.20">
    <property type="entry name" value="Phosphorylase Kinase, domain 1"/>
    <property type="match status" value="1"/>
</dbReference>
<dbReference type="RefSeq" id="XP_004185097.1">
    <property type="nucleotide sequence ID" value="XM_004185049.1"/>
</dbReference>
<feature type="binding site" evidence="4">
    <location>
        <position position="800"/>
    </location>
    <ligand>
        <name>ATP</name>
        <dbReference type="ChEBI" id="CHEBI:30616"/>
    </ligand>
</feature>
<dbReference type="GO" id="GO:0004674">
    <property type="term" value="F:protein serine/threonine kinase activity"/>
    <property type="evidence" value="ECO:0007669"/>
    <property type="project" value="UniProtKB-KW"/>
</dbReference>
<evidence type="ECO:0000256" key="2">
    <source>
        <dbReference type="ARBA" id="ARBA00022741"/>
    </source>
</evidence>
<evidence type="ECO:0000256" key="4">
    <source>
        <dbReference type="PROSITE-ProRule" id="PRU10141"/>
    </source>
</evidence>
<keyword evidence="10" id="KW-1185">Reference proteome</keyword>
<dbReference type="PROSITE" id="PS00107">
    <property type="entry name" value="PROTEIN_KINASE_ATP"/>
    <property type="match status" value="1"/>
</dbReference>
<dbReference type="Proteomes" id="UP000014680">
    <property type="component" value="Unassembled WGS sequence"/>
</dbReference>
<feature type="domain" description="Protein kinase" evidence="8">
    <location>
        <begin position="772"/>
        <end position="1036"/>
    </location>
</feature>
<dbReference type="InterPro" id="IPR053215">
    <property type="entry name" value="TKL_Ser/Thr_kinase"/>
</dbReference>
<dbReference type="SMART" id="SM00261">
    <property type="entry name" value="FU"/>
    <property type="match status" value="6"/>
</dbReference>
<dbReference type="GO" id="GO:0005524">
    <property type="term" value="F:ATP binding"/>
    <property type="evidence" value="ECO:0007669"/>
    <property type="project" value="UniProtKB-UniRule"/>
</dbReference>
<feature type="transmembrane region" description="Helical" evidence="6">
    <location>
        <begin position="591"/>
        <end position="618"/>
    </location>
</feature>
<dbReference type="InterPro" id="IPR017441">
    <property type="entry name" value="Protein_kinase_ATP_BS"/>
</dbReference>
<dbReference type="OrthoDB" id="19903at2759"/>
<name>A0A0A1TZW2_ENTIV</name>
<dbReference type="EMBL" id="KB207030">
    <property type="protein sequence ID" value="ELP85751.1"/>
    <property type="molecule type" value="Genomic_DNA"/>
</dbReference>
<reference evidence="9 10" key="1">
    <citation type="submission" date="2012-10" db="EMBL/GenBank/DDBJ databases">
        <authorList>
            <person name="Zafar N."/>
            <person name="Inman J."/>
            <person name="Hall N."/>
            <person name="Lorenzi H."/>
            <person name="Caler E."/>
        </authorList>
    </citation>
    <scope>NUCLEOTIDE SEQUENCE [LARGE SCALE GENOMIC DNA]</scope>
    <source>
        <strain evidence="9 10">IP1</strain>
    </source>
</reference>
<evidence type="ECO:0000256" key="7">
    <source>
        <dbReference type="SAM" id="SignalP"/>
    </source>
</evidence>
<dbReference type="PROSITE" id="PS50011">
    <property type="entry name" value="PROTEIN_KINASE_DOM"/>
    <property type="match status" value="1"/>
</dbReference>
<evidence type="ECO:0000313" key="9">
    <source>
        <dbReference type="EMBL" id="ELP85751.1"/>
    </source>
</evidence>
<evidence type="ECO:0000256" key="1">
    <source>
        <dbReference type="ARBA" id="ARBA00022527"/>
    </source>
</evidence>
<sequence length="1086" mass="120857">MLFLLYLLTICLSAADETGCTNRISENHCVECDPSHHLELQPNDATGIPSLVCVANQDVANCAEMENGACIRCNIKYYLHNNECIGCVAGCNYCNDQVCYQCGTDETNGTQLYLSTDETRCIDCTQQANDEECGRCDAGKYFNIETKNCQPCKDDCALCTESYNCYQCKNNKLLNKKDNPTASDPDTCDDIVNCDPTTGLKSDHCELCLPGFRLEKGNCAPCDEGCDVCYLDDTGNNFCSICSEDKTMDDGKCKDNSELNCKEGSKTYGCLECVEGYYFDSSYKCKQCSSTCGTCVSEPTHCLSCAPTYFFKTNTSECIKMDDNCNLADQAGCKECKNNLTSTENDTALGYYVPPGEQNCKQCEGNCKLCEGEPTHCSACITDFVLENTTIYDENKTAIGSYYACVPKGKDCFKTEMGYCTECRPGFFIQGGDSQECISCNITCGTCKTSDACLSCDGDYFMSKADQADGKDHLCTSRWEINMTCTAGPNGCETCNDGYYINREDPTQTNCTECPVECELCEFKSTDENDPTVGYPVCTLCLDNRTYVKDGKCAPCTELKNCEICKGTKCDVCAEGYNLDAGETSCSKTNWALIIPLIIVGVIIIIIIFVIIIGIIWWRRVKSVKAETAAIKPFHVGSDLELLLLGADNEKFPLKTDKWELTFGLSKTKAIVDTEYTETVNLANMSKSQYYFEFHFTPSHKYDLNIEPMSATLKAGTAIPVTFKIKMLCTTSVSDNIGISAMDIDDNNKETAKFTIVIESDLSLKLDHTELKPIMPPIGEGAFGMVFRGTYRVRDVAIKKMKARNLTQEQEKEFNHEVSMMTQLRQNCVVELIGAVYTEGEIAIVTEYAEYGSLSKMWGKNPVSYQLKVKMLDDMAVGLAYLHQNEVLHRDVKGENLLVFSLNPHSPVCAKLTDFGTCRNISERSLQSKALSQGIGTPTYMAPECLQNTSDYSYPVDVYAFGIVLYETYIEKNAFENDERFNQPWMIPQFVIEGKRLDKPAGVPENYWDLTTKCWKQNPEERPTFSDVLKIIESWGEDIRYALSTEAEKKDMPPPAQNAPVDPQQEVQQPAAVENEDEKSKSSDSE</sequence>
<dbReference type="Gene3D" id="1.10.510.10">
    <property type="entry name" value="Transferase(Phosphotransferase) domain 1"/>
    <property type="match status" value="1"/>
</dbReference>
<dbReference type="SUPFAM" id="SSF57184">
    <property type="entry name" value="Growth factor receptor domain"/>
    <property type="match status" value="3"/>
</dbReference>
<keyword evidence="6" id="KW-0472">Membrane</keyword>
<dbReference type="SMART" id="SM00220">
    <property type="entry name" value="S_TKc"/>
    <property type="match status" value="1"/>
</dbReference>
<evidence type="ECO:0000256" key="3">
    <source>
        <dbReference type="ARBA" id="ARBA00022840"/>
    </source>
</evidence>
<dbReference type="PRINTS" id="PR00109">
    <property type="entry name" value="TYRKINASE"/>
</dbReference>
<dbReference type="CDD" id="cd13999">
    <property type="entry name" value="STKc_MAP3K-like"/>
    <property type="match status" value="1"/>
</dbReference>
<dbReference type="VEuPathDB" id="AmoebaDB:EIN_281120"/>
<dbReference type="GeneID" id="14884841"/>
<feature type="signal peptide" evidence="7">
    <location>
        <begin position="1"/>
        <end position="15"/>
    </location>
</feature>
<keyword evidence="2 4" id="KW-0547">Nucleotide-binding</keyword>
<gene>
    <name evidence="9" type="ORF">EIN_281120</name>
</gene>
<evidence type="ECO:0000256" key="6">
    <source>
        <dbReference type="SAM" id="Phobius"/>
    </source>
</evidence>
<dbReference type="InterPro" id="IPR000719">
    <property type="entry name" value="Prot_kinase_dom"/>
</dbReference>
<evidence type="ECO:0000259" key="8">
    <source>
        <dbReference type="PROSITE" id="PS50011"/>
    </source>
</evidence>
<organism evidence="9 10">
    <name type="scientific">Entamoeba invadens IP1</name>
    <dbReference type="NCBI Taxonomy" id="370355"/>
    <lineage>
        <taxon>Eukaryota</taxon>
        <taxon>Amoebozoa</taxon>
        <taxon>Evosea</taxon>
        <taxon>Archamoebae</taxon>
        <taxon>Mastigamoebida</taxon>
        <taxon>Entamoebidae</taxon>
        <taxon>Entamoeba</taxon>
    </lineage>
</organism>
<accession>A0A0A1TZW2</accession>